<dbReference type="CDD" id="cd00075">
    <property type="entry name" value="HATPase"/>
    <property type="match status" value="1"/>
</dbReference>
<keyword evidence="7" id="KW-0067">ATP-binding</keyword>
<reference evidence="10" key="1">
    <citation type="submission" date="2015-10" db="EMBL/GenBank/DDBJ databases">
        <title>Draft genome sequence of Salegentibacter mishustinae KCTC 12263.</title>
        <authorList>
            <person name="Lin W."/>
            <person name="Zheng Q."/>
        </authorList>
    </citation>
    <scope>NUCLEOTIDE SEQUENCE [LARGE SCALE GENOMIC DNA]</scope>
    <source>
        <strain evidence="10">KCTC 12263</strain>
    </source>
</reference>
<dbReference type="GO" id="GO:0000155">
    <property type="term" value="F:phosphorelay sensor kinase activity"/>
    <property type="evidence" value="ECO:0007669"/>
    <property type="project" value="InterPro"/>
</dbReference>
<dbReference type="Gene3D" id="1.10.287.130">
    <property type="match status" value="1"/>
</dbReference>
<evidence type="ECO:0000256" key="6">
    <source>
        <dbReference type="ARBA" id="ARBA00022777"/>
    </source>
</evidence>
<dbReference type="InterPro" id="IPR029016">
    <property type="entry name" value="GAF-like_dom_sf"/>
</dbReference>
<comment type="caution">
    <text evidence="10">The sequence shown here is derived from an EMBL/GenBank/DDBJ whole genome shotgun (WGS) entry which is preliminary data.</text>
</comment>
<dbReference type="SUPFAM" id="SSF55781">
    <property type="entry name" value="GAF domain-like"/>
    <property type="match status" value="1"/>
</dbReference>
<dbReference type="PANTHER" id="PTHR42878">
    <property type="entry name" value="TWO-COMPONENT HISTIDINE KINASE"/>
    <property type="match status" value="1"/>
</dbReference>
<evidence type="ECO:0000256" key="1">
    <source>
        <dbReference type="ARBA" id="ARBA00000085"/>
    </source>
</evidence>
<dbReference type="GO" id="GO:0007234">
    <property type="term" value="P:osmosensory signaling via phosphorelay pathway"/>
    <property type="evidence" value="ECO:0007669"/>
    <property type="project" value="TreeGrafter"/>
</dbReference>
<dbReference type="SUPFAM" id="SSF47384">
    <property type="entry name" value="Homodimeric domain of signal transducing histidine kinase"/>
    <property type="match status" value="1"/>
</dbReference>
<evidence type="ECO:0000256" key="5">
    <source>
        <dbReference type="ARBA" id="ARBA00022741"/>
    </source>
</evidence>
<dbReference type="PRINTS" id="PR00344">
    <property type="entry name" value="BCTRLSENSOR"/>
</dbReference>
<evidence type="ECO:0000313" key="11">
    <source>
        <dbReference type="Proteomes" id="UP000051643"/>
    </source>
</evidence>
<dbReference type="InterPro" id="IPR036097">
    <property type="entry name" value="HisK_dim/P_sf"/>
</dbReference>
<dbReference type="GO" id="GO:0005524">
    <property type="term" value="F:ATP binding"/>
    <property type="evidence" value="ECO:0007669"/>
    <property type="project" value="UniProtKB-KW"/>
</dbReference>
<dbReference type="GO" id="GO:0030295">
    <property type="term" value="F:protein kinase activator activity"/>
    <property type="evidence" value="ECO:0007669"/>
    <property type="project" value="TreeGrafter"/>
</dbReference>
<dbReference type="RefSeq" id="WP_057483026.1">
    <property type="nucleotide sequence ID" value="NZ_BMWR01000007.1"/>
</dbReference>
<name>A0A0Q9Z2U0_9FLAO</name>
<dbReference type="PANTHER" id="PTHR42878:SF7">
    <property type="entry name" value="SENSOR HISTIDINE KINASE GLRK"/>
    <property type="match status" value="1"/>
</dbReference>
<dbReference type="Gene3D" id="3.30.450.40">
    <property type="match status" value="1"/>
</dbReference>
<dbReference type="OrthoDB" id="9781208at2"/>
<dbReference type="SUPFAM" id="SSF55874">
    <property type="entry name" value="ATPase domain of HSP90 chaperone/DNA topoisomerase II/histidine kinase"/>
    <property type="match status" value="1"/>
</dbReference>
<keyword evidence="6 10" id="KW-0418">Kinase</keyword>
<dbReference type="Proteomes" id="UP000051643">
    <property type="component" value="Unassembled WGS sequence"/>
</dbReference>
<dbReference type="InterPro" id="IPR005467">
    <property type="entry name" value="His_kinase_dom"/>
</dbReference>
<evidence type="ECO:0000256" key="4">
    <source>
        <dbReference type="ARBA" id="ARBA00022679"/>
    </source>
</evidence>
<dbReference type="Pfam" id="PF00512">
    <property type="entry name" value="HisKA"/>
    <property type="match status" value="1"/>
</dbReference>
<accession>A0A0Q9Z2U0</accession>
<keyword evidence="8" id="KW-0902">Two-component regulatory system</keyword>
<evidence type="ECO:0000259" key="9">
    <source>
        <dbReference type="PROSITE" id="PS50109"/>
    </source>
</evidence>
<evidence type="ECO:0000256" key="7">
    <source>
        <dbReference type="ARBA" id="ARBA00022840"/>
    </source>
</evidence>
<keyword evidence="5" id="KW-0547">Nucleotide-binding</keyword>
<keyword evidence="4" id="KW-0808">Transferase</keyword>
<dbReference type="STRING" id="270918.APR42_11505"/>
<dbReference type="InterPro" id="IPR003661">
    <property type="entry name" value="HisK_dim/P_dom"/>
</dbReference>
<protein>
    <recommendedName>
        <fullName evidence="2">histidine kinase</fullName>
        <ecNumber evidence="2">2.7.13.3</ecNumber>
    </recommendedName>
</protein>
<comment type="catalytic activity">
    <reaction evidence="1">
        <text>ATP + protein L-histidine = ADP + protein N-phospho-L-histidine.</text>
        <dbReference type="EC" id="2.7.13.3"/>
    </reaction>
</comment>
<evidence type="ECO:0000313" key="10">
    <source>
        <dbReference type="EMBL" id="KRG27133.1"/>
    </source>
</evidence>
<keyword evidence="11" id="KW-1185">Reference proteome</keyword>
<dbReference type="GO" id="GO:0000156">
    <property type="term" value="F:phosphorelay response regulator activity"/>
    <property type="evidence" value="ECO:0007669"/>
    <property type="project" value="TreeGrafter"/>
</dbReference>
<evidence type="ECO:0000256" key="8">
    <source>
        <dbReference type="ARBA" id="ARBA00023012"/>
    </source>
</evidence>
<gene>
    <name evidence="10" type="ORF">APR42_11505</name>
</gene>
<dbReference type="EC" id="2.7.13.3" evidence="2"/>
<dbReference type="InterPro" id="IPR003594">
    <property type="entry name" value="HATPase_dom"/>
</dbReference>
<dbReference type="InterPro" id="IPR036890">
    <property type="entry name" value="HATPase_C_sf"/>
</dbReference>
<evidence type="ECO:0000256" key="2">
    <source>
        <dbReference type="ARBA" id="ARBA00012438"/>
    </source>
</evidence>
<dbReference type="InterPro" id="IPR050351">
    <property type="entry name" value="BphY/WalK/GraS-like"/>
</dbReference>
<dbReference type="SMART" id="SM00388">
    <property type="entry name" value="HisKA"/>
    <property type="match status" value="1"/>
</dbReference>
<dbReference type="InterPro" id="IPR004358">
    <property type="entry name" value="Sig_transdc_His_kin-like_C"/>
</dbReference>
<dbReference type="SMART" id="SM00387">
    <property type="entry name" value="HATPase_c"/>
    <property type="match status" value="1"/>
</dbReference>
<dbReference type="Gene3D" id="3.30.565.10">
    <property type="entry name" value="Histidine kinase-like ATPase, C-terminal domain"/>
    <property type="match status" value="1"/>
</dbReference>
<dbReference type="EMBL" id="LKTP01000037">
    <property type="protein sequence ID" value="KRG27133.1"/>
    <property type="molecule type" value="Genomic_DNA"/>
</dbReference>
<organism evidence="10 11">
    <name type="scientific">Salegentibacter mishustinae</name>
    <dbReference type="NCBI Taxonomy" id="270918"/>
    <lineage>
        <taxon>Bacteria</taxon>
        <taxon>Pseudomonadati</taxon>
        <taxon>Bacteroidota</taxon>
        <taxon>Flavobacteriia</taxon>
        <taxon>Flavobacteriales</taxon>
        <taxon>Flavobacteriaceae</taxon>
        <taxon>Salegentibacter</taxon>
    </lineage>
</organism>
<dbReference type="AlphaFoldDB" id="A0A0Q9Z2U0"/>
<evidence type="ECO:0000256" key="3">
    <source>
        <dbReference type="ARBA" id="ARBA00022553"/>
    </source>
</evidence>
<keyword evidence="3" id="KW-0597">Phosphoprotein</keyword>
<dbReference type="PROSITE" id="PS50109">
    <property type="entry name" value="HIS_KIN"/>
    <property type="match status" value="1"/>
</dbReference>
<proteinExistence type="predicted"/>
<dbReference type="Pfam" id="PF02518">
    <property type="entry name" value="HATPase_c"/>
    <property type="match status" value="1"/>
</dbReference>
<feature type="domain" description="Histidine kinase" evidence="9">
    <location>
        <begin position="187"/>
        <end position="400"/>
    </location>
</feature>
<sequence length="400" mass="46042">MQQKYISSKEKLRRAALAEYAIFNSGEDKDYDQLTYLAAKICQVPVAKISIIGKNKIWYKSVYGVEQDEISRKNSFCEQSIWAGEEIFSINSKDHPEFFEQAKGVYQCNYQFYAGVPLLNANGHAIAVFSIFDTKIRKLDTEQKKSLLALANQCMNLFEARKHKTKLQHVQRKLKQKYKELEKFASLVSHDIKSPLANIISLTELLKDENKEKLDDQSRQYLDFLVESSYSLRNYVDGILKFYRSDHILEKDFEDVHLPTLLKKITDLYSLEENVQITYPDKGHLKKVNKAALSQVFMNLISNALKYNKKNQRKVDITFKTTDSYYCFAVSDNGNGIKKEDIDKIFKLFTTLDAQDRDGNHGSGIGLATVKKHIEQMQGSIDVISEIGEGSTFKFKIKRP</sequence>
<dbReference type="CDD" id="cd00082">
    <property type="entry name" value="HisKA"/>
    <property type="match status" value="1"/>
</dbReference>